<dbReference type="InterPro" id="IPR038305">
    <property type="entry name" value="HeLo_sf"/>
</dbReference>
<evidence type="ECO:0000313" key="2">
    <source>
        <dbReference type="EMBL" id="CAF9942454.1"/>
    </source>
</evidence>
<dbReference type="Pfam" id="PF14479">
    <property type="entry name" value="HeLo"/>
    <property type="match status" value="1"/>
</dbReference>
<dbReference type="Gene3D" id="1.20.120.1020">
    <property type="entry name" value="Prion-inhibition and propagation, HeLo domain"/>
    <property type="match status" value="1"/>
</dbReference>
<sequence length="236" mass="25985">MGTLGACHPGLDDPLINPVVLRTLQSLNHLLIEARNIDSRYAPQDSRPVLTRRTRALDLFRNSFEDFQEFQEAVQKKQKQKSVKTVTRWAIHDADKFEGIVKRLRSFIDGLQDITKALGVGPDQRARLKEEIESVADVESLRLIRDATGQEEISGVASQQLQQFYIPAVTEAPQRVSGMNACDTGPSSSAVPQVTVGNPLMFGPGDALGKQKKSNIEIGVGRSVSPQERLIGGRTQ</sequence>
<dbReference type="AlphaFoldDB" id="A0A8H3PK60"/>
<comment type="caution">
    <text evidence="2">The sequence shown here is derived from an EMBL/GenBank/DDBJ whole genome shotgun (WGS) entry which is preliminary data.</text>
</comment>
<evidence type="ECO:0000313" key="3">
    <source>
        <dbReference type="Proteomes" id="UP000664203"/>
    </source>
</evidence>
<keyword evidence="3" id="KW-1185">Reference proteome</keyword>
<name>A0A8H3PK60_9LECA</name>
<gene>
    <name evidence="2" type="ORF">ALECFALPRED_009755</name>
</gene>
<reference evidence="2" key="1">
    <citation type="submission" date="2021-03" db="EMBL/GenBank/DDBJ databases">
        <authorList>
            <person name="Tagirdzhanova G."/>
        </authorList>
    </citation>
    <scope>NUCLEOTIDE SEQUENCE</scope>
</reference>
<protein>
    <recommendedName>
        <fullName evidence="1">Prion-inhibition and propagation HeLo domain-containing protein</fullName>
    </recommendedName>
</protein>
<dbReference type="InterPro" id="IPR029498">
    <property type="entry name" value="HeLo_dom"/>
</dbReference>
<dbReference type="OrthoDB" id="20872at2759"/>
<feature type="domain" description="Prion-inhibition and propagation HeLo" evidence="1">
    <location>
        <begin position="10"/>
        <end position="144"/>
    </location>
</feature>
<organism evidence="2 3">
    <name type="scientific">Alectoria fallacina</name>
    <dbReference type="NCBI Taxonomy" id="1903189"/>
    <lineage>
        <taxon>Eukaryota</taxon>
        <taxon>Fungi</taxon>
        <taxon>Dikarya</taxon>
        <taxon>Ascomycota</taxon>
        <taxon>Pezizomycotina</taxon>
        <taxon>Lecanoromycetes</taxon>
        <taxon>OSLEUM clade</taxon>
        <taxon>Lecanoromycetidae</taxon>
        <taxon>Lecanorales</taxon>
        <taxon>Lecanorineae</taxon>
        <taxon>Parmeliaceae</taxon>
        <taxon>Alectoria</taxon>
    </lineage>
</organism>
<dbReference type="EMBL" id="CAJPDR010000755">
    <property type="protein sequence ID" value="CAF9942454.1"/>
    <property type="molecule type" value="Genomic_DNA"/>
</dbReference>
<accession>A0A8H3PK60</accession>
<dbReference type="Proteomes" id="UP000664203">
    <property type="component" value="Unassembled WGS sequence"/>
</dbReference>
<proteinExistence type="predicted"/>
<evidence type="ECO:0000259" key="1">
    <source>
        <dbReference type="Pfam" id="PF14479"/>
    </source>
</evidence>